<comment type="subcellular location">
    <subcellularLocation>
        <location evidence="1">Cell membrane</location>
        <topology evidence="1">Peripheral membrane protein</topology>
    </subcellularLocation>
</comment>
<dbReference type="GO" id="GO:0043190">
    <property type="term" value="C:ATP-binding cassette (ABC) transporter complex"/>
    <property type="evidence" value="ECO:0007669"/>
    <property type="project" value="TreeGrafter"/>
</dbReference>
<organism evidence="9 10">
    <name type="scientific">Pseudothermotoga lettingae (strain ATCC BAA-301 / DSM 14385 / NBRC 107922 / TMO)</name>
    <name type="common">Thermotoga lettingae</name>
    <dbReference type="NCBI Taxonomy" id="416591"/>
    <lineage>
        <taxon>Bacteria</taxon>
        <taxon>Thermotogati</taxon>
        <taxon>Thermotogota</taxon>
        <taxon>Thermotogae</taxon>
        <taxon>Thermotogales</taxon>
        <taxon>Thermotogaceae</taxon>
        <taxon>Pseudothermotoga</taxon>
    </lineage>
</organism>
<dbReference type="KEGG" id="tle:Tlet_1416"/>
<proteinExistence type="predicted"/>
<evidence type="ECO:0000256" key="7">
    <source>
        <dbReference type="ARBA" id="ARBA00023136"/>
    </source>
</evidence>
<keyword evidence="5" id="KW-0067">ATP-binding</keyword>
<evidence type="ECO:0000256" key="2">
    <source>
        <dbReference type="ARBA" id="ARBA00022448"/>
    </source>
</evidence>
<name>A8F738_PSELT</name>
<dbReference type="InterPro" id="IPR015856">
    <property type="entry name" value="ABC_transpr_CbiO/EcfA_su"/>
</dbReference>
<dbReference type="InterPro" id="IPR003593">
    <property type="entry name" value="AAA+_ATPase"/>
</dbReference>
<dbReference type="AlphaFoldDB" id="A8F738"/>
<dbReference type="GO" id="GO:0016887">
    <property type="term" value="F:ATP hydrolysis activity"/>
    <property type="evidence" value="ECO:0007669"/>
    <property type="project" value="InterPro"/>
</dbReference>
<dbReference type="Proteomes" id="UP000002016">
    <property type="component" value="Chromosome"/>
</dbReference>
<dbReference type="GO" id="GO:0042626">
    <property type="term" value="F:ATPase-coupled transmembrane transporter activity"/>
    <property type="evidence" value="ECO:0007669"/>
    <property type="project" value="TreeGrafter"/>
</dbReference>
<dbReference type="CDD" id="cd03225">
    <property type="entry name" value="ABC_cobalt_CbiO_domain1"/>
    <property type="match status" value="1"/>
</dbReference>
<evidence type="ECO:0000256" key="3">
    <source>
        <dbReference type="ARBA" id="ARBA00022475"/>
    </source>
</evidence>
<reference evidence="9 10" key="1">
    <citation type="submission" date="2007-08" db="EMBL/GenBank/DDBJ databases">
        <title>Complete sequence of Thermotoga lettingae TMO.</title>
        <authorList>
            <consortium name="US DOE Joint Genome Institute"/>
            <person name="Copeland A."/>
            <person name="Lucas S."/>
            <person name="Lapidus A."/>
            <person name="Barry K."/>
            <person name="Glavina del Rio T."/>
            <person name="Dalin E."/>
            <person name="Tice H."/>
            <person name="Pitluck S."/>
            <person name="Foster B."/>
            <person name="Bruce D."/>
            <person name="Schmutz J."/>
            <person name="Larimer F."/>
            <person name="Land M."/>
            <person name="Hauser L."/>
            <person name="Kyrpides N."/>
            <person name="Mikhailova N."/>
            <person name="Nelson K."/>
            <person name="Gogarten J.P."/>
            <person name="Noll K."/>
            <person name="Richardson P."/>
        </authorList>
    </citation>
    <scope>NUCLEOTIDE SEQUENCE [LARGE SCALE GENOMIC DNA]</scope>
    <source>
        <strain evidence="10">ATCC BAA-301 / DSM 14385 / NBRC 107922 / TMO</strain>
    </source>
</reference>
<feature type="domain" description="ABC transporter" evidence="8">
    <location>
        <begin position="4"/>
        <end position="218"/>
    </location>
</feature>
<dbReference type="PROSITE" id="PS50893">
    <property type="entry name" value="ABC_TRANSPORTER_2"/>
    <property type="match status" value="1"/>
</dbReference>
<dbReference type="InterPro" id="IPR017871">
    <property type="entry name" value="ABC_transporter-like_CS"/>
</dbReference>
<accession>A8F738</accession>
<dbReference type="InterPro" id="IPR027417">
    <property type="entry name" value="P-loop_NTPase"/>
</dbReference>
<dbReference type="SUPFAM" id="SSF52540">
    <property type="entry name" value="P-loop containing nucleoside triphosphate hydrolases"/>
    <property type="match status" value="1"/>
</dbReference>
<keyword evidence="7" id="KW-0472">Membrane</keyword>
<protein>
    <submittedName>
        <fullName evidence="9">ABC transporter related</fullName>
    </submittedName>
</protein>
<dbReference type="OrthoDB" id="9784332at2"/>
<evidence type="ECO:0000313" key="10">
    <source>
        <dbReference type="Proteomes" id="UP000002016"/>
    </source>
</evidence>
<keyword evidence="4" id="KW-0547">Nucleotide-binding</keyword>
<dbReference type="STRING" id="416591.Tlet_1416"/>
<evidence type="ECO:0000256" key="5">
    <source>
        <dbReference type="ARBA" id="ARBA00022840"/>
    </source>
</evidence>
<evidence type="ECO:0000256" key="4">
    <source>
        <dbReference type="ARBA" id="ARBA00022741"/>
    </source>
</evidence>
<evidence type="ECO:0000256" key="1">
    <source>
        <dbReference type="ARBA" id="ARBA00004202"/>
    </source>
</evidence>
<keyword evidence="2" id="KW-0813">Transport</keyword>
<sequence length="218" mass="24515">MFQLNLKNIDFSYDSSRKILQKVNMEISQGDFIAITGRSGSGKTTLLKIMAGILNPSSGTVVINGQPIKKDEHYYQKIGYVMQYAEDQFCCETVFEEIAFASKNFGLNGIKARVEKAASFVGLDKKILLRNPFDLSGGEARKVAIASAIAHDPFFLFLDEPFSGLDKLGKENLKKILSKWKDSKKPVVITSHNLKYIHDFTNKIFLLEDGFLTQKLMM</sequence>
<dbReference type="HOGENOM" id="CLU_000604_1_22_0"/>
<dbReference type="InterPro" id="IPR050095">
    <property type="entry name" value="ECF_ABC_transporter_ATP-bd"/>
</dbReference>
<evidence type="ECO:0000256" key="6">
    <source>
        <dbReference type="ARBA" id="ARBA00022967"/>
    </source>
</evidence>
<dbReference type="PANTHER" id="PTHR43553">
    <property type="entry name" value="HEAVY METAL TRANSPORTER"/>
    <property type="match status" value="1"/>
</dbReference>
<dbReference type="EMBL" id="CP000812">
    <property type="protein sequence ID" value="ABV33972.1"/>
    <property type="molecule type" value="Genomic_DNA"/>
</dbReference>
<keyword evidence="3" id="KW-1003">Cell membrane</keyword>
<dbReference type="PANTHER" id="PTHR43553:SF27">
    <property type="entry name" value="ENERGY-COUPLING FACTOR TRANSPORTER ATP-BINDING PROTEIN ECFA2"/>
    <property type="match status" value="1"/>
</dbReference>
<evidence type="ECO:0000259" key="8">
    <source>
        <dbReference type="PROSITE" id="PS50893"/>
    </source>
</evidence>
<reference evidence="9 10" key="2">
    <citation type="journal article" date="2009" name="Proc. Natl. Acad. Sci. U.S.A.">
        <title>On the chimeric nature, thermophilic origin, and phylogenetic placement of the Thermotogales.</title>
        <authorList>
            <person name="Zhaxybayeva O."/>
            <person name="Swithers K.S."/>
            <person name="Lapierre P."/>
            <person name="Fournier G.P."/>
            <person name="Bickhart D.M."/>
            <person name="DeBoy R.T."/>
            <person name="Nelson K.E."/>
            <person name="Nesbo C.L."/>
            <person name="Doolittle W.F."/>
            <person name="Gogarten J.P."/>
            <person name="Noll K.M."/>
        </authorList>
    </citation>
    <scope>NUCLEOTIDE SEQUENCE [LARGE SCALE GENOMIC DNA]</scope>
    <source>
        <strain evidence="10">ATCC BAA-301 / DSM 14385 / NBRC 107922 / TMO</strain>
    </source>
</reference>
<dbReference type="Gene3D" id="3.40.50.300">
    <property type="entry name" value="P-loop containing nucleotide triphosphate hydrolases"/>
    <property type="match status" value="1"/>
</dbReference>
<dbReference type="InterPro" id="IPR003439">
    <property type="entry name" value="ABC_transporter-like_ATP-bd"/>
</dbReference>
<dbReference type="PROSITE" id="PS00211">
    <property type="entry name" value="ABC_TRANSPORTER_1"/>
    <property type="match status" value="1"/>
</dbReference>
<dbReference type="GO" id="GO:0005524">
    <property type="term" value="F:ATP binding"/>
    <property type="evidence" value="ECO:0007669"/>
    <property type="project" value="UniProtKB-KW"/>
</dbReference>
<dbReference type="eggNOG" id="COG1122">
    <property type="taxonomic scope" value="Bacteria"/>
</dbReference>
<dbReference type="SMART" id="SM00382">
    <property type="entry name" value="AAA"/>
    <property type="match status" value="1"/>
</dbReference>
<gene>
    <name evidence="9" type="ordered locus">Tlet_1416</name>
</gene>
<keyword evidence="10" id="KW-1185">Reference proteome</keyword>
<evidence type="ECO:0000313" key="9">
    <source>
        <dbReference type="EMBL" id="ABV33972.1"/>
    </source>
</evidence>
<dbReference type="Pfam" id="PF00005">
    <property type="entry name" value="ABC_tran"/>
    <property type="match status" value="1"/>
</dbReference>
<keyword evidence="6" id="KW-1278">Translocase</keyword>
<dbReference type="RefSeq" id="WP_012003448.1">
    <property type="nucleotide sequence ID" value="NC_009828.1"/>
</dbReference>